<name>A0A562M0I7_9GAMM</name>
<dbReference type="InterPro" id="IPR017734">
    <property type="entry name" value="T6SS_SciN"/>
</dbReference>
<dbReference type="NCBIfam" id="TIGR03352">
    <property type="entry name" value="VI_chp_3"/>
    <property type="match status" value="1"/>
</dbReference>
<evidence type="ECO:0000313" key="1">
    <source>
        <dbReference type="EMBL" id="TWI13390.1"/>
    </source>
</evidence>
<dbReference type="PANTHER" id="PTHR37625">
    <property type="entry name" value="OUTER MEMBRANE LIPOPROTEIN-RELATED"/>
    <property type="match status" value="1"/>
</dbReference>
<protein>
    <submittedName>
        <fullName evidence="1">Type VI secretion system protein VasD</fullName>
    </submittedName>
</protein>
<gene>
    <name evidence="1" type="ORF">IP93_00552</name>
</gene>
<dbReference type="Gene3D" id="2.60.40.4150">
    <property type="entry name" value="Type VI secretion system, lipoprotein SciN"/>
    <property type="match status" value="1"/>
</dbReference>
<evidence type="ECO:0000313" key="2">
    <source>
        <dbReference type="Proteomes" id="UP000316471"/>
    </source>
</evidence>
<dbReference type="Proteomes" id="UP000316471">
    <property type="component" value="Unassembled WGS sequence"/>
</dbReference>
<dbReference type="Pfam" id="PF12790">
    <property type="entry name" value="T6SS-SciN"/>
    <property type="match status" value="1"/>
</dbReference>
<dbReference type="PANTHER" id="PTHR37625:SF4">
    <property type="entry name" value="OUTER MEMBRANE LIPOPROTEIN"/>
    <property type="match status" value="1"/>
</dbReference>
<dbReference type="EMBL" id="VLKP01000002">
    <property type="protein sequence ID" value="TWI13390.1"/>
    <property type="molecule type" value="Genomic_DNA"/>
</dbReference>
<keyword evidence="2" id="KW-1185">Reference proteome</keyword>
<comment type="caution">
    <text evidence="1">The sequence shown here is derived from an EMBL/GenBank/DDBJ whole genome shotgun (WGS) entry which is preliminary data.</text>
</comment>
<organism evidence="1 2">
    <name type="scientific">Aerolutibacter ruishenii</name>
    <dbReference type="NCBI Taxonomy" id="686800"/>
    <lineage>
        <taxon>Bacteria</taxon>
        <taxon>Pseudomonadati</taxon>
        <taxon>Pseudomonadota</taxon>
        <taxon>Gammaproteobacteria</taxon>
        <taxon>Lysobacterales</taxon>
        <taxon>Lysobacteraceae</taxon>
        <taxon>Aerolutibacter</taxon>
    </lineage>
</organism>
<dbReference type="InterPro" id="IPR038706">
    <property type="entry name" value="Type_VI_SciN-like_sf"/>
</dbReference>
<sequence length="221" mass="23483">MECPSTACRSARASTHAAMRASARFRHPLRAFAVFTFLAVATGCASSGGLGGTVDRTLAAVGLKDARAVADQQHSVALELHGAGNLNAGRGHKGVALVVRVYQLRDAQRFEQLPMARFLDAQDERLALGDDLVDVSERVLLPDDTQQWRLRLADDARHVGVVALFRHPGDGPWRLLFDGRKARQHGVVIGAHACALTTASPALATVMSGDPMSLSGVRCGG</sequence>
<accession>A0A562M0I7</accession>
<reference evidence="1 2" key="1">
    <citation type="journal article" date="2015" name="Stand. Genomic Sci.">
        <title>Genomic Encyclopedia of Bacterial and Archaeal Type Strains, Phase III: the genomes of soil and plant-associated and newly described type strains.</title>
        <authorList>
            <person name="Whitman W.B."/>
            <person name="Woyke T."/>
            <person name="Klenk H.P."/>
            <person name="Zhou Y."/>
            <person name="Lilburn T.G."/>
            <person name="Beck B.J."/>
            <person name="De Vos P."/>
            <person name="Vandamme P."/>
            <person name="Eisen J.A."/>
            <person name="Garrity G."/>
            <person name="Hugenholtz P."/>
            <person name="Kyrpides N.C."/>
        </authorList>
    </citation>
    <scope>NUCLEOTIDE SEQUENCE [LARGE SCALE GENOMIC DNA]</scope>
    <source>
        <strain evidence="1 2">CGMCC 1.10136</strain>
    </source>
</reference>
<dbReference type="AlphaFoldDB" id="A0A562M0I7"/>
<proteinExistence type="predicted"/>